<dbReference type="RefSeq" id="XP_004184853.1">
    <property type="nucleotide sequence ID" value="XM_004184805.1"/>
</dbReference>
<dbReference type="GeneID" id="14884482"/>
<dbReference type="VEuPathDB" id="AmoebaDB:EIN_395140"/>
<proteinExistence type="predicted"/>
<accession>A0A0A1U1V4</accession>
<sequence length="222" mass="25929">MLKAKKVFDQEELNEHNEVSENEQMLNDDLIEDIKNKKLFDEVSDNLITPLVKELETFEDGAFITYHVIGYKDLNIQAVYESVRKFSYDKTSSFILERFIVAYDYLFKDIGTITNKKFLSSAMVMQRMVVGYVMNNEAVSSHMSEEPIRTIKRCILMSHAAFSRDILKRAKTLALSAKTRKTQVMTNNTAQRNQIEEERDVLPYLLIQPRKVIKKYSVFLYV</sequence>
<evidence type="ECO:0000313" key="2">
    <source>
        <dbReference type="Proteomes" id="UP000014680"/>
    </source>
</evidence>
<name>A0A0A1U1V4_ENTIV</name>
<reference evidence="1 2" key="1">
    <citation type="submission" date="2012-10" db="EMBL/GenBank/DDBJ databases">
        <authorList>
            <person name="Zafar N."/>
            <person name="Inman J."/>
            <person name="Hall N."/>
            <person name="Lorenzi H."/>
            <person name="Caler E."/>
        </authorList>
    </citation>
    <scope>NUCLEOTIDE SEQUENCE [LARGE SCALE GENOMIC DNA]</scope>
    <source>
        <strain evidence="1 2">IP1</strain>
    </source>
</reference>
<dbReference type="AlphaFoldDB" id="A0A0A1U1V4"/>
<dbReference type="KEGG" id="eiv:EIN_395140"/>
<dbReference type="Proteomes" id="UP000014680">
    <property type="component" value="Unassembled WGS sequence"/>
</dbReference>
<evidence type="ECO:0000313" key="1">
    <source>
        <dbReference type="EMBL" id="ELP85507.1"/>
    </source>
</evidence>
<keyword evidence="2" id="KW-1185">Reference proteome</keyword>
<protein>
    <submittedName>
        <fullName evidence="1">Uncharacterized protein</fullName>
    </submittedName>
</protein>
<organism evidence="1 2">
    <name type="scientific">Entamoeba invadens IP1</name>
    <dbReference type="NCBI Taxonomy" id="370355"/>
    <lineage>
        <taxon>Eukaryota</taxon>
        <taxon>Amoebozoa</taxon>
        <taxon>Evosea</taxon>
        <taxon>Archamoebae</taxon>
        <taxon>Mastigamoebida</taxon>
        <taxon>Entamoebidae</taxon>
        <taxon>Entamoeba</taxon>
    </lineage>
</organism>
<gene>
    <name evidence="1" type="ORF">EIN_395140</name>
</gene>
<dbReference type="EMBL" id="KB207060">
    <property type="protein sequence ID" value="ELP85507.1"/>
    <property type="molecule type" value="Genomic_DNA"/>
</dbReference>